<organism evidence="2 3">
    <name type="scientific">Rhodopseudomonas pentothenatexigens</name>
    <dbReference type="NCBI Taxonomy" id="999699"/>
    <lineage>
        <taxon>Bacteria</taxon>
        <taxon>Pseudomonadati</taxon>
        <taxon>Pseudomonadota</taxon>
        <taxon>Alphaproteobacteria</taxon>
        <taxon>Hyphomicrobiales</taxon>
        <taxon>Nitrobacteraceae</taxon>
        <taxon>Rhodopseudomonas</taxon>
    </lineage>
</organism>
<dbReference type="EMBL" id="QRDT01000012">
    <property type="protein sequence ID" value="RED32687.1"/>
    <property type="molecule type" value="Genomic_DNA"/>
</dbReference>
<dbReference type="Proteomes" id="UP000256343">
    <property type="component" value="Unassembled WGS sequence"/>
</dbReference>
<keyword evidence="4" id="KW-1185">Reference proteome</keyword>
<dbReference type="OrthoDB" id="6057486at2"/>
<dbReference type="EMBL" id="UFQQ01000012">
    <property type="protein sequence ID" value="SSW91582.1"/>
    <property type="molecule type" value="Genomic_DNA"/>
</dbReference>
<evidence type="ECO:0000313" key="1">
    <source>
        <dbReference type="EMBL" id="RED32687.1"/>
    </source>
</evidence>
<dbReference type="Proteomes" id="UP000252631">
    <property type="component" value="Unassembled WGS sequence"/>
</dbReference>
<sequence>MIEDLTAIADRMDALLPLFRDAGSISGLILPTEHSATFKVLAIEAKSIIDGELNHANEFSLNLVQAVNAGAGGFVSGPSYASVQEASGIIRAAVRAIQRKLAKPSPSPPGAKPYVDHARIVALQNIGAGNWDFSRLVELCREINVAAANRCYMSTAMLLRTILNHVPPVLGFATFTEIASNYGGPKTNKSFKGNMQRLETSLRNIADMQLHSAIRTREDIPSAVQVDFAADLDVLLGEVIRVAKPASP</sequence>
<name>A0A336JPU0_9BRAD</name>
<protein>
    <submittedName>
        <fullName evidence="2">Uncharacterized protein</fullName>
    </submittedName>
</protein>
<dbReference type="RefSeq" id="WP_114358603.1">
    <property type="nucleotide sequence ID" value="NZ_QRDT01000012.1"/>
</dbReference>
<accession>A0A336JPU0</accession>
<dbReference type="AlphaFoldDB" id="A0A336JPU0"/>
<reference evidence="2 3" key="1">
    <citation type="submission" date="2017-08" db="EMBL/GenBank/DDBJ databases">
        <authorList>
            <person name="de Groot N.N."/>
        </authorList>
    </citation>
    <scope>NUCLEOTIDE SEQUENCE [LARGE SCALE GENOMIC DNA]</scope>
    <source>
        <strain evidence="2 3">JA575</strain>
    </source>
</reference>
<reference evidence="1 4" key="2">
    <citation type="submission" date="2018-07" db="EMBL/GenBank/DDBJ databases">
        <title>Genomic Encyclopedia of Archaeal and Bacterial Type Strains, Phase II (KMG-II): from individual species to whole genera.</title>
        <authorList>
            <person name="Goeker M."/>
        </authorList>
    </citation>
    <scope>NUCLEOTIDE SEQUENCE [LARGE SCALE GENOMIC DNA]</scope>
    <source>
        <strain evidence="1 4">JA575</strain>
    </source>
</reference>
<proteinExistence type="predicted"/>
<evidence type="ECO:0000313" key="3">
    <source>
        <dbReference type="Proteomes" id="UP000252631"/>
    </source>
</evidence>
<evidence type="ECO:0000313" key="2">
    <source>
        <dbReference type="EMBL" id="SSW91582.1"/>
    </source>
</evidence>
<evidence type="ECO:0000313" key="4">
    <source>
        <dbReference type="Proteomes" id="UP000256343"/>
    </source>
</evidence>
<gene>
    <name evidence="1" type="ORF">BJ125_112166</name>
    <name evidence="2" type="ORF">SAMN05892882_112166</name>
</gene>